<accession>A0ABQ0JK02</accession>
<protein>
    <submittedName>
        <fullName evidence="2">Lipase</fullName>
    </submittedName>
</protein>
<evidence type="ECO:0000313" key="3">
    <source>
        <dbReference type="Proteomes" id="UP000029223"/>
    </source>
</evidence>
<dbReference type="PROSITE" id="PS51257">
    <property type="entry name" value="PROKAR_LIPOPROTEIN"/>
    <property type="match status" value="1"/>
</dbReference>
<keyword evidence="3" id="KW-1185">Reference proteome</keyword>
<reference evidence="3" key="2">
    <citation type="submission" date="2014-09" db="EMBL/GenBank/DDBJ databases">
        <authorList>
            <consortium name="NBRP consortium"/>
            <person name="Sawabe T."/>
            <person name="Meirelles P."/>
            <person name="Nakanishi M."/>
            <person name="Sayaka M."/>
            <person name="Hattori M."/>
            <person name="Ohkuma M."/>
        </authorList>
    </citation>
    <scope>NUCLEOTIDE SEQUENCE [LARGE SCALE GENOMIC DNA]</scope>
    <source>
        <strain evidence="3">JCM 19239</strain>
    </source>
</reference>
<comment type="caution">
    <text evidence="2">The sequence shown here is derived from an EMBL/GenBank/DDBJ whole genome shotgun (WGS) entry which is preliminary data.</text>
</comment>
<dbReference type="Proteomes" id="UP000029223">
    <property type="component" value="Unassembled WGS sequence"/>
</dbReference>
<sequence length="289" mass="30804">MKKTYLATALSGVLLLAGCGGDAEQSGEATLPTYESYITESLAQPTKLQFVLQGANATVPVPNNLLINTLDGTLEIPTGGDDALSNPLAAMGQMDGWSTTANLTIPFDGVLDATTAPNAVTIIKLSDKLTGTPLPVQTLQHGVDYVASTSGGNLIITPLVDFEASSEYIIAVTNSLTDSTSEPVGMSQSYASLKSTSRIYESGSLASAQQLVQGVERLFELGTGGAVPAQDIVYSAWFTTQSVGETLYATKAMLAQAQSDDYTYSTLERRSKPEQRCRRYHRSNDLWRQ</sequence>
<dbReference type="EMBL" id="BBMS01000056">
    <property type="protein sequence ID" value="GAL29070.1"/>
    <property type="molecule type" value="Genomic_DNA"/>
</dbReference>
<evidence type="ECO:0000313" key="2">
    <source>
        <dbReference type="EMBL" id="GAL29070.1"/>
    </source>
</evidence>
<organism evidence="2 3">
    <name type="scientific">Vibrio variabilis</name>
    <dbReference type="NCBI Taxonomy" id="990271"/>
    <lineage>
        <taxon>Bacteria</taxon>
        <taxon>Pseudomonadati</taxon>
        <taxon>Pseudomonadota</taxon>
        <taxon>Gammaproteobacteria</taxon>
        <taxon>Vibrionales</taxon>
        <taxon>Vibrionaceae</taxon>
        <taxon>Vibrio</taxon>
    </lineage>
</organism>
<feature type="domain" description="Bacterial virulence factor lipase N-terminal" evidence="1">
    <location>
        <begin position="33"/>
        <end position="258"/>
    </location>
</feature>
<reference evidence="3" key="1">
    <citation type="submission" date="2014-09" db="EMBL/GenBank/DDBJ databases">
        <title>Vibrio variabilis JCM 19239. (C206) whole genome shotgun sequence.</title>
        <authorList>
            <person name="Sawabe T."/>
            <person name="Meirelles P."/>
            <person name="Nakanishi M."/>
            <person name="Sayaka M."/>
            <person name="Hattori M."/>
            <person name="Ohkuma M."/>
        </authorList>
    </citation>
    <scope>NUCLEOTIDE SEQUENCE [LARGE SCALE GENOMIC DNA]</scope>
    <source>
        <strain evidence="3">JCM 19239</strain>
    </source>
</reference>
<proteinExistence type="predicted"/>
<dbReference type="InterPro" id="IPR025920">
    <property type="entry name" value="Lipase_bact_N"/>
</dbReference>
<dbReference type="Pfam" id="PF12262">
    <property type="entry name" value="Lipase_bact_N"/>
    <property type="match status" value="1"/>
</dbReference>
<name>A0ABQ0JK02_9VIBR</name>
<evidence type="ECO:0000259" key="1">
    <source>
        <dbReference type="Pfam" id="PF12262"/>
    </source>
</evidence>
<gene>
    <name evidence="2" type="ORF">JCM19239_2405</name>
</gene>